<dbReference type="Proteomes" id="UP000319619">
    <property type="component" value="Unassembled WGS sequence"/>
</dbReference>
<organism evidence="1 2">
    <name type="scientific">candidate division LCP-89 bacterium B3_LCP</name>
    <dbReference type="NCBI Taxonomy" id="2012998"/>
    <lineage>
        <taxon>Bacteria</taxon>
        <taxon>Pseudomonadati</taxon>
        <taxon>Bacteria division LCP-89</taxon>
    </lineage>
</organism>
<accession>A0A532V0D8</accession>
<comment type="caution">
    <text evidence="1">The sequence shown here is derived from an EMBL/GenBank/DDBJ whole genome shotgun (WGS) entry which is preliminary data.</text>
</comment>
<dbReference type="EMBL" id="NJBN01000004">
    <property type="protein sequence ID" value="TKJ40673.1"/>
    <property type="molecule type" value="Genomic_DNA"/>
</dbReference>
<name>A0A532V0D8_UNCL8</name>
<protein>
    <submittedName>
        <fullName evidence="1">Uncharacterized protein</fullName>
    </submittedName>
</protein>
<sequence>MELSVFNNSKLSDHEVRLFPSIYIRGEKEPEMRATAALLAMVRAVSEFGGIIIKQTGGPGGKAKNVECLTEVSFLPDFPEDNDPARPDGIIRRKYGKKIWTAFVEVKVGKSEIDKMQVNKYLKWANSLDFDALITISNQITRPNGDPPYNYNRRIKKVKVKHFSWEKIHSIVQNLCGIEQNIEDLDQKWMLEQFDKYLADDNSRIIAPPSFGKHWHSVLKNAKQGTLRTHKNQIQDVIQYWFAFLRVASFKIGAKMGQDVRIRIPRKYKTDSTGFINESCNKAIDTGYLIGELIFPGMKDIKISVNLRSTTLHLSHEVLAPQDGRRDRRVRWIIRELKKQGKIPKSIRIKIDWKQRGLITCEDYENLTEGINPLLRGEGNMQVSKDVMPKYFIIEYEKPLTAIRGKGSIEELRGVQKDLEDFTV</sequence>
<proteinExistence type="predicted"/>
<evidence type="ECO:0000313" key="1">
    <source>
        <dbReference type="EMBL" id="TKJ40673.1"/>
    </source>
</evidence>
<gene>
    <name evidence="1" type="ORF">CEE37_06840</name>
</gene>
<dbReference type="AlphaFoldDB" id="A0A532V0D8"/>
<evidence type="ECO:0000313" key="2">
    <source>
        <dbReference type="Proteomes" id="UP000319619"/>
    </source>
</evidence>
<reference evidence="1 2" key="1">
    <citation type="submission" date="2017-06" db="EMBL/GenBank/DDBJ databases">
        <title>Novel microbial phyla capable of carbon fixation and sulfur reduction in deep-sea sediments.</title>
        <authorList>
            <person name="Huang J."/>
            <person name="Baker B."/>
            <person name="Wang Y."/>
        </authorList>
    </citation>
    <scope>NUCLEOTIDE SEQUENCE [LARGE SCALE GENOMIC DNA]</scope>
    <source>
        <strain evidence="1">B3_LCP</strain>
    </source>
</reference>